<evidence type="ECO:0000256" key="1">
    <source>
        <dbReference type="ARBA" id="ARBA00022561"/>
    </source>
</evidence>
<organism evidence="3">
    <name type="scientific">uncultured Caudovirales phage</name>
    <dbReference type="NCBI Taxonomy" id="2100421"/>
    <lineage>
        <taxon>Viruses</taxon>
        <taxon>Duplodnaviria</taxon>
        <taxon>Heunggongvirae</taxon>
        <taxon>Uroviricota</taxon>
        <taxon>Caudoviricetes</taxon>
        <taxon>Peduoviridae</taxon>
        <taxon>Maltschvirus</taxon>
        <taxon>Maltschvirus maltsch</taxon>
    </lineage>
</organism>
<dbReference type="InterPro" id="IPR005564">
    <property type="entry name" value="Major_capsid_GpE"/>
</dbReference>
<evidence type="ECO:0000256" key="2">
    <source>
        <dbReference type="ARBA" id="ARBA00023200"/>
    </source>
</evidence>
<reference evidence="3" key="1">
    <citation type="submission" date="2020-05" db="EMBL/GenBank/DDBJ databases">
        <authorList>
            <person name="Chiriac C."/>
            <person name="Salcher M."/>
            <person name="Ghai R."/>
            <person name="Kavagutti S V."/>
        </authorList>
    </citation>
    <scope>NUCLEOTIDE SEQUENCE</scope>
</reference>
<dbReference type="Pfam" id="PF03864">
    <property type="entry name" value="Phage_cap_E"/>
    <property type="match status" value="1"/>
</dbReference>
<keyword evidence="1" id="KW-0167">Capsid protein</keyword>
<dbReference type="Gene3D" id="3.90.1690.10">
    <property type="entry name" value="phage-related protein like domain"/>
    <property type="match status" value="1"/>
</dbReference>
<protein>
    <submittedName>
        <fullName evidence="3">Major capsid protein GpE</fullName>
    </submittedName>
</protein>
<sequence length="329" mass="35756">MQPTPGDVHVNQPLTNISIAMIQSAAAFIASRVFPNIPVGKQSDRYYTYDRGMFNRDEMELRAPGAESSGGGFTVDNTPTYYCPNYSFHHDIPDEVRANADAVLNPDREAVSFVTQKALIKREKLWVAAYLAGSVWGGTDQTGVASTPGANQFLQWNDANSDPIGVVKAQKTAILESTGFEPNKLVLGRRVWDALADHPDIIDRVKYGQTPGSPAMVTRQAVAALMEIEEIVVAQAIENTAKEGQTNSHSFIAGKKALLVYAAPAPGLMTPSGGYTFSWTGLLGSGAEGNRIRQFRLERNRSDRVEIDMSWATKLVAADLGRYFASVVA</sequence>
<keyword evidence="2" id="KW-1035">Host cytoplasm</keyword>
<proteinExistence type="predicted"/>
<evidence type="ECO:0000313" key="3">
    <source>
        <dbReference type="EMBL" id="CAB4180601.1"/>
    </source>
</evidence>
<name>A0A6J5QGH3_9CAUD</name>
<accession>A0A6J5QGH3</accession>
<dbReference type="EMBL" id="LR796994">
    <property type="protein sequence ID" value="CAB4180601.1"/>
    <property type="molecule type" value="Genomic_DNA"/>
</dbReference>
<keyword evidence="1" id="KW-0946">Virion</keyword>
<dbReference type="InterPro" id="IPR053738">
    <property type="entry name" value="Lambda_capsid_assembly"/>
</dbReference>
<dbReference type="GO" id="GO:0019028">
    <property type="term" value="C:viral capsid"/>
    <property type="evidence" value="ECO:0007669"/>
    <property type="project" value="UniProtKB-KW"/>
</dbReference>
<gene>
    <name evidence="3" type="ORF">UFOVP1040_85</name>
</gene>